<dbReference type="EMBL" id="AP012204">
    <property type="protein sequence ID" value="BAK33183.1"/>
    <property type="molecule type" value="Genomic_DNA"/>
</dbReference>
<name>F5XHN8_MICPN</name>
<dbReference type="HOGENOM" id="CLU_1110434_0_0_11"/>
<dbReference type="AlphaFoldDB" id="F5XHN8"/>
<gene>
    <name evidence="2" type="ordered locus">MLP_01690</name>
</gene>
<proteinExistence type="predicted"/>
<keyword evidence="3" id="KW-1185">Reference proteome</keyword>
<organism evidence="2 3">
    <name type="scientific">Microlunatus phosphovorus (strain ATCC 700054 / DSM 10555 / JCM 9379 / NBRC 101784 / NCIMB 13414 / VKM Ac-1990 / NM-1)</name>
    <dbReference type="NCBI Taxonomy" id="1032480"/>
    <lineage>
        <taxon>Bacteria</taxon>
        <taxon>Bacillati</taxon>
        <taxon>Actinomycetota</taxon>
        <taxon>Actinomycetes</taxon>
        <taxon>Propionibacteriales</taxon>
        <taxon>Propionibacteriaceae</taxon>
        <taxon>Microlunatus</taxon>
    </lineage>
</organism>
<protein>
    <submittedName>
        <fullName evidence="2">Uncharacterized protein</fullName>
    </submittedName>
</protein>
<evidence type="ECO:0000313" key="3">
    <source>
        <dbReference type="Proteomes" id="UP000007947"/>
    </source>
</evidence>
<dbReference type="Proteomes" id="UP000007947">
    <property type="component" value="Chromosome"/>
</dbReference>
<evidence type="ECO:0000313" key="2">
    <source>
        <dbReference type="EMBL" id="BAK33183.1"/>
    </source>
</evidence>
<feature type="compositionally biased region" description="Basic and acidic residues" evidence="1">
    <location>
        <begin position="21"/>
        <end position="35"/>
    </location>
</feature>
<sequence length="250" mass="26749">MTNDDPDLTSGDQPSEPPAARSDKEQVLDHLDKLLGRSPSGRRWGRPQSTTLSSAAARDDEPATDAGEPSLASIPMFAATASWTSPDADADDDVPTIDSAGGPDRGWIAEDSQIDWQLVRKLKLASVDRLDEQIKQHRARHDGHEPSVADRREMGKPIIAHIVTEHAEANAGQGYLWTPALEDRYFKAVFDSQFGYGRAAGSGAGRLASITTSVVDAGIALGMTTVSCRAASSPRLSRAGGRNAYATSRR</sequence>
<feature type="region of interest" description="Disordered" evidence="1">
    <location>
        <begin position="83"/>
        <end position="106"/>
    </location>
</feature>
<dbReference type="STRING" id="1032480.MLP_01690"/>
<dbReference type="KEGG" id="mph:MLP_01690"/>
<evidence type="ECO:0000256" key="1">
    <source>
        <dbReference type="SAM" id="MobiDB-lite"/>
    </source>
</evidence>
<accession>F5XHN8</accession>
<feature type="region of interest" description="Disordered" evidence="1">
    <location>
        <begin position="1"/>
        <end position="70"/>
    </location>
</feature>
<reference evidence="2 3" key="1">
    <citation type="submission" date="2011-05" db="EMBL/GenBank/DDBJ databases">
        <title>Whole genome sequence of Microlunatus phosphovorus NM-1.</title>
        <authorList>
            <person name="Hosoyama A."/>
            <person name="Sasaki K."/>
            <person name="Harada T."/>
            <person name="Igarashi R."/>
            <person name="Kawakoshi A."/>
            <person name="Sasagawa M."/>
            <person name="Fukada J."/>
            <person name="Nakamura S."/>
            <person name="Katano Y."/>
            <person name="Hanada S."/>
            <person name="Kamagata Y."/>
            <person name="Nakamura N."/>
            <person name="Yamazaki S."/>
            <person name="Fujita N."/>
        </authorList>
    </citation>
    <scope>NUCLEOTIDE SEQUENCE [LARGE SCALE GENOMIC DNA]</scope>
    <source>
        <strain evidence="3">ATCC 700054 / DSM 10555 / JCM 9379 / NBRC 101784 / NCIMB 13414 / VKM Ac-1990 / NM-1</strain>
    </source>
</reference>